<reference evidence="2 3" key="1">
    <citation type="submission" date="2013-04" db="EMBL/GenBank/DDBJ databases">
        <title>Complete genome sequence of Corynebacterium humireducens DSM 45392(T), isolated from a wastewater-fed microbial fuel cell.</title>
        <authorList>
            <person name="Ruckert C."/>
            <person name="Albersmeier A."/>
            <person name="Kalinowski J."/>
        </authorList>
    </citation>
    <scope>NUCLEOTIDE SEQUENCE [LARGE SCALE GENOMIC DNA]</scope>
    <source>
        <strain evidence="3">MFC-5</strain>
    </source>
</reference>
<dbReference type="InterPro" id="IPR005184">
    <property type="entry name" value="DUF306_Meta_HslJ"/>
</dbReference>
<evidence type="ECO:0000313" key="2">
    <source>
        <dbReference type="EMBL" id="AJE32745.1"/>
    </source>
</evidence>
<dbReference type="InterPro" id="IPR038670">
    <property type="entry name" value="HslJ-like_sf"/>
</dbReference>
<evidence type="ECO:0000313" key="3">
    <source>
        <dbReference type="Proteomes" id="UP000031524"/>
    </source>
</evidence>
<feature type="domain" description="DUF306" evidence="1">
    <location>
        <begin position="7"/>
        <end position="55"/>
    </location>
</feature>
<organism evidence="2 3">
    <name type="scientific">Corynebacterium humireducens NBRC 106098 = DSM 45392</name>
    <dbReference type="NCBI Taxonomy" id="1223515"/>
    <lineage>
        <taxon>Bacteria</taxon>
        <taxon>Bacillati</taxon>
        <taxon>Actinomycetota</taxon>
        <taxon>Actinomycetes</taxon>
        <taxon>Mycobacteriales</taxon>
        <taxon>Corynebacteriaceae</taxon>
        <taxon>Corynebacterium</taxon>
    </lineage>
</organism>
<proteinExistence type="predicted"/>
<dbReference type="AlphaFoldDB" id="A0A0B5D1L4"/>
<protein>
    <recommendedName>
        <fullName evidence="1">DUF306 domain-containing protein</fullName>
    </recommendedName>
</protein>
<name>A0A0B5D1L4_9CORY</name>
<dbReference type="HOGENOM" id="CLU_172402_0_0_11"/>
<dbReference type="KEGG" id="chm:B842_04460"/>
<dbReference type="Proteomes" id="UP000031524">
    <property type="component" value="Chromosome"/>
</dbReference>
<accession>A0A0B5D1L4</accession>
<dbReference type="Pfam" id="PF03724">
    <property type="entry name" value="META"/>
    <property type="match status" value="1"/>
</dbReference>
<keyword evidence="3" id="KW-1185">Reference proteome</keyword>
<sequence>MWGTGEGEQPRIHIQADGRLGGNDGCNAFGTTWRESGDDTIIIETDEWISTQMYCGWEWFPAARSGKVNGDVMTFSDESGKVIGTLTRQVTETRP</sequence>
<gene>
    <name evidence="2" type="ORF">B842_04460</name>
</gene>
<evidence type="ECO:0000259" key="1">
    <source>
        <dbReference type="Pfam" id="PF03724"/>
    </source>
</evidence>
<dbReference type="EMBL" id="CP005286">
    <property type="protein sequence ID" value="AJE32745.1"/>
    <property type="molecule type" value="Genomic_DNA"/>
</dbReference>
<dbReference type="Gene3D" id="2.40.128.270">
    <property type="match status" value="1"/>
</dbReference>